<dbReference type="HOGENOM" id="CLU_611146_0_0_1"/>
<proteinExistence type="predicted"/>
<accession>W7HSC5</accession>
<keyword evidence="2" id="KW-1185">Reference proteome</keyword>
<name>W7HSC5_9PEZI</name>
<organism evidence="1 2">
    <name type="scientific">Drechslerella stenobrocha 248</name>
    <dbReference type="NCBI Taxonomy" id="1043628"/>
    <lineage>
        <taxon>Eukaryota</taxon>
        <taxon>Fungi</taxon>
        <taxon>Dikarya</taxon>
        <taxon>Ascomycota</taxon>
        <taxon>Pezizomycotina</taxon>
        <taxon>Orbiliomycetes</taxon>
        <taxon>Orbiliales</taxon>
        <taxon>Orbiliaceae</taxon>
        <taxon>Drechslerella</taxon>
    </lineage>
</organism>
<gene>
    <name evidence="1" type="ORF">DRE_04688</name>
</gene>
<evidence type="ECO:0000313" key="2">
    <source>
        <dbReference type="Proteomes" id="UP000024837"/>
    </source>
</evidence>
<dbReference type="Proteomes" id="UP000024837">
    <property type="component" value="Unassembled WGS sequence"/>
</dbReference>
<evidence type="ECO:0000313" key="1">
    <source>
        <dbReference type="EMBL" id="EWC46114.1"/>
    </source>
</evidence>
<reference evidence="1 2" key="1">
    <citation type="submission" date="2013-05" db="EMBL/GenBank/DDBJ databases">
        <title>Drechslerella stenobrocha genome reveals carnivorous origination and mechanical trapping mechanism of predatory fungi.</title>
        <authorList>
            <person name="Liu X."/>
            <person name="Zhang W."/>
            <person name="Liu K."/>
        </authorList>
    </citation>
    <scope>NUCLEOTIDE SEQUENCE [LARGE SCALE GENOMIC DNA]</scope>
    <source>
        <strain evidence="1 2">248</strain>
    </source>
</reference>
<sequence>MSSPPPSDRLATPFLLHALSSLTPAPAFFKTRARRTVLSQLPEPVASDLRLLSALAPLLATNCKDAPSNDRDASETDGAALTMRVTATSVHFFYARGRPSSLSEHEYIHNLLGIVHRTASGQITRRRARHELIQLVCSACSCSILARLRRLADAACAMQQQQSPGTQSTDPDTDIAQKTAKYLASFHRLSAQSTWRDLARCAVLARAIVHVLPSVGVPGDLGACARDAAQYLDIVEMILRRATASSTRIQAVNAVATDVYMASFSGADKPPQHWGVPSPSPPSATVLQILNCMEEEHYGAAMITAELLTQTWPHLAHDQPWTYDPRLQRRKVHAEAAVGAFMARNNTKLKLPYLVLAVASRVGSCWACDVYLEEVVRGWGLRLGCAGEVYSVGCHGRVPDGEDWAVPGGAGGGGDIGEEFCGAVEEAVEKIVRRLRVLTRQAADVSPD</sequence>
<dbReference type="EMBL" id="KI966421">
    <property type="protein sequence ID" value="EWC46114.1"/>
    <property type="molecule type" value="Genomic_DNA"/>
</dbReference>
<dbReference type="OrthoDB" id="5425146at2759"/>
<dbReference type="AlphaFoldDB" id="W7HSC5"/>
<protein>
    <submittedName>
        <fullName evidence="1">Uncharacterized protein</fullName>
    </submittedName>
</protein>